<proteinExistence type="predicted"/>
<accession>A0ABD6S083</accession>
<dbReference type="Proteomes" id="UP000219897">
    <property type="component" value="Unassembled WGS sequence"/>
</dbReference>
<reference evidence="1 2" key="1">
    <citation type="submission" date="2017-09" db="EMBL/GenBank/DDBJ databases">
        <title>Large-scale bioinformatics analysis of Bacillus genomes uncovers conserved roles of natural products in bacterial physiology.</title>
        <authorList>
            <consortium name="Agbiome Team Llc"/>
            <person name="Bleich R.M."/>
            <person name="Kirk G.J."/>
            <person name="Santa Maria K.C."/>
            <person name="Allen S.E."/>
            <person name="Farag S."/>
            <person name="Shank E.A."/>
            <person name="Bowers A."/>
        </authorList>
    </citation>
    <scope>NUCLEOTIDE SEQUENCE [LARGE SCALE GENOMIC DNA]</scope>
    <source>
        <strain evidence="1 2">AFS005140</strain>
    </source>
</reference>
<protein>
    <submittedName>
        <fullName evidence="1">Uncharacterized protein</fullName>
    </submittedName>
</protein>
<dbReference type="EMBL" id="NTYF01000134">
    <property type="protein sequence ID" value="PER45180.1"/>
    <property type="molecule type" value="Genomic_DNA"/>
</dbReference>
<dbReference type="RefSeq" id="WP_098222861.1">
    <property type="nucleotide sequence ID" value="NZ_NUPG01000036.1"/>
</dbReference>
<gene>
    <name evidence="1" type="ORF">CN495_27305</name>
</gene>
<evidence type="ECO:0000313" key="2">
    <source>
        <dbReference type="Proteomes" id="UP000219897"/>
    </source>
</evidence>
<name>A0ABD6S083_BACTU</name>
<evidence type="ECO:0000313" key="1">
    <source>
        <dbReference type="EMBL" id="PER45180.1"/>
    </source>
</evidence>
<comment type="caution">
    <text evidence="1">The sequence shown here is derived from an EMBL/GenBank/DDBJ whole genome shotgun (WGS) entry which is preliminary data.</text>
</comment>
<organism evidence="1 2">
    <name type="scientific">Bacillus thuringiensis</name>
    <dbReference type="NCBI Taxonomy" id="1428"/>
    <lineage>
        <taxon>Bacteria</taxon>
        <taxon>Bacillati</taxon>
        <taxon>Bacillota</taxon>
        <taxon>Bacilli</taxon>
        <taxon>Bacillales</taxon>
        <taxon>Bacillaceae</taxon>
        <taxon>Bacillus</taxon>
        <taxon>Bacillus cereus group</taxon>
    </lineage>
</organism>
<dbReference type="AlphaFoldDB" id="A0ABD6S083"/>
<sequence>MVVFPVPIEPTNNDLGVKRMKFNKSSHDYVEIFRFDNKVFFCKPYNSDAYDHIFEFIDVEVTDLTLFNQSILKEKVHTPRINDTNWSGCFCFLSEFAKNITKDDGPLSMRKGHKLNVALLPRNTIIWVRNCSYLGEADTFYNEFTYQIEHEGIFFWTSNSQSYNCYCWVRMSVELALERIKLWKTNHEGYEPPEWLTEFYLMEEQLDMLYPLSLWDRLTLSVQKFKKFIIKK</sequence>